<dbReference type="GO" id="GO:0061723">
    <property type="term" value="P:glycophagy"/>
    <property type="evidence" value="ECO:0007669"/>
    <property type="project" value="TreeGrafter"/>
</dbReference>
<keyword evidence="16" id="KW-1185">Reference proteome</keyword>
<name>A0A017SLA4_ASPRC</name>
<feature type="compositionally biased region" description="Basic and acidic residues" evidence="14">
    <location>
        <begin position="1633"/>
        <end position="1643"/>
    </location>
</feature>
<feature type="region of interest" description="Disordered" evidence="14">
    <location>
        <begin position="668"/>
        <end position="693"/>
    </location>
</feature>
<dbReference type="GeneID" id="63700501"/>
<dbReference type="GO" id="GO:0032266">
    <property type="term" value="F:phosphatidylinositol-3-phosphate binding"/>
    <property type="evidence" value="ECO:0007669"/>
    <property type="project" value="TreeGrafter"/>
</dbReference>
<evidence type="ECO:0000256" key="12">
    <source>
        <dbReference type="ARBA" id="ARBA00024631"/>
    </source>
</evidence>
<comment type="catalytic activity">
    <reaction evidence="12">
        <text>a 1,2-diacyl-sn-glycero-3-phosphocholine(in) = a 1,2-diacyl-sn-glycero-3-phosphocholine(out)</text>
        <dbReference type="Rhea" id="RHEA:38571"/>
        <dbReference type="ChEBI" id="CHEBI:57643"/>
    </reaction>
</comment>
<keyword evidence="5" id="KW-0813">Transport</keyword>
<dbReference type="GO" id="GO:0061908">
    <property type="term" value="C:phagophore"/>
    <property type="evidence" value="ECO:0007669"/>
    <property type="project" value="TreeGrafter"/>
</dbReference>
<dbReference type="GO" id="GO:0005789">
    <property type="term" value="C:endoplasmic reticulum membrane"/>
    <property type="evidence" value="ECO:0007669"/>
    <property type="project" value="UniProtKB-SubCell"/>
</dbReference>
<organism evidence="15 16">
    <name type="scientific">Aspergillus ruber (strain CBS 135680)</name>
    <dbReference type="NCBI Taxonomy" id="1388766"/>
    <lineage>
        <taxon>Eukaryota</taxon>
        <taxon>Fungi</taxon>
        <taxon>Dikarya</taxon>
        <taxon>Ascomycota</taxon>
        <taxon>Pezizomycotina</taxon>
        <taxon>Eurotiomycetes</taxon>
        <taxon>Eurotiomycetidae</taxon>
        <taxon>Eurotiales</taxon>
        <taxon>Aspergillaceae</taxon>
        <taxon>Aspergillus</taxon>
        <taxon>Aspergillus subgen. Aspergillus</taxon>
    </lineage>
</organism>
<evidence type="ECO:0000256" key="8">
    <source>
        <dbReference type="ARBA" id="ARBA00023055"/>
    </source>
</evidence>
<evidence type="ECO:0000256" key="4">
    <source>
        <dbReference type="ARBA" id="ARBA00018070"/>
    </source>
</evidence>
<dbReference type="GO" id="GO:0034045">
    <property type="term" value="C:phagophore assembly site membrane"/>
    <property type="evidence" value="ECO:0007669"/>
    <property type="project" value="UniProtKB-SubCell"/>
</dbReference>
<feature type="compositionally biased region" description="Polar residues" evidence="14">
    <location>
        <begin position="296"/>
        <end position="305"/>
    </location>
</feature>
<dbReference type="GO" id="GO:0000045">
    <property type="term" value="P:autophagosome assembly"/>
    <property type="evidence" value="ECO:0007669"/>
    <property type="project" value="TreeGrafter"/>
</dbReference>
<comment type="catalytic activity">
    <reaction evidence="11">
        <text>a 1,2-diacyl-sn-glycero-3-phosphoethanolamine(in) = a 1,2-diacyl-sn-glycero-3-phosphoethanolamine(out)</text>
        <dbReference type="Rhea" id="RHEA:38895"/>
        <dbReference type="ChEBI" id="CHEBI:64612"/>
    </reaction>
</comment>
<comment type="similarity">
    <text evidence="3">Belongs to the ATG2 family.</text>
</comment>
<feature type="compositionally biased region" description="Low complexity" evidence="14">
    <location>
        <begin position="306"/>
        <end position="321"/>
    </location>
</feature>
<evidence type="ECO:0000256" key="2">
    <source>
        <dbReference type="ARBA" id="ARBA00004623"/>
    </source>
</evidence>
<feature type="compositionally biased region" description="Basic and acidic residues" evidence="14">
    <location>
        <begin position="103"/>
        <end position="115"/>
    </location>
</feature>
<dbReference type="OrthoDB" id="18982at2759"/>
<evidence type="ECO:0000256" key="3">
    <source>
        <dbReference type="ARBA" id="ARBA00009714"/>
    </source>
</evidence>
<feature type="region of interest" description="Disordered" evidence="14">
    <location>
        <begin position="292"/>
        <end position="644"/>
    </location>
</feature>
<feature type="region of interest" description="Disordered" evidence="14">
    <location>
        <begin position="1633"/>
        <end position="1656"/>
    </location>
</feature>
<dbReference type="GO" id="GO:0034727">
    <property type="term" value="P:piecemeal microautophagy of the nucleus"/>
    <property type="evidence" value="ECO:0007669"/>
    <property type="project" value="TreeGrafter"/>
</dbReference>
<dbReference type="GO" id="GO:0000422">
    <property type="term" value="P:autophagy of mitochondrion"/>
    <property type="evidence" value="ECO:0007669"/>
    <property type="project" value="TreeGrafter"/>
</dbReference>
<dbReference type="RefSeq" id="XP_040640738.1">
    <property type="nucleotide sequence ID" value="XM_040785377.1"/>
</dbReference>
<evidence type="ECO:0000256" key="11">
    <source>
        <dbReference type="ARBA" id="ARBA00024615"/>
    </source>
</evidence>
<evidence type="ECO:0000256" key="6">
    <source>
        <dbReference type="ARBA" id="ARBA00022824"/>
    </source>
</evidence>
<keyword evidence="9" id="KW-0472">Membrane</keyword>
<feature type="compositionally biased region" description="Polar residues" evidence="14">
    <location>
        <begin position="555"/>
        <end position="567"/>
    </location>
</feature>
<comment type="catalytic activity">
    <reaction evidence="10">
        <text>a 1,2-diacyl-sn-glycero-3-phospho-L-serine(in) = a 1,2-diacyl-sn-glycero-3-phospho-L-serine(out)</text>
        <dbReference type="Rhea" id="RHEA:38663"/>
        <dbReference type="ChEBI" id="CHEBI:57262"/>
    </reaction>
</comment>
<keyword evidence="8" id="KW-0445">Lipid transport</keyword>
<feature type="compositionally biased region" description="Low complexity" evidence="14">
    <location>
        <begin position="156"/>
        <end position="170"/>
    </location>
</feature>
<dbReference type="PANTHER" id="PTHR13190:SF1">
    <property type="entry name" value="AUTOPHAGY-RELATED 2, ISOFORM A"/>
    <property type="match status" value="1"/>
</dbReference>
<dbReference type="PANTHER" id="PTHR13190">
    <property type="entry name" value="AUTOPHAGY-RELATED 2, ISOFORM A"/>
    <property type="match status" value="1"/>
</dbReference>
<evidence type="ECO:0000256" key="1">
    <source>
        <dbReference type="ARBA" id="ARBA00004406"/>
    </source>
</evidence>
<reference evidence="16" key="1">
    <citation type="journal article" date="2014" name="Nat. Commun.">
        <title>Genomic adaptations of the halophilic Dead Sea filamentous fungus Eurotium rubrum.</title>
        <authorList>
            <person name="Kis-Papo T."/>
            <person name="Weig A.R."/>
            <person name="Riley R."/>
            <person name="Persoh D."/>
            <person name="Salamov A."/>
            <person name="Sun H."/>
            <person name="Lipzen A."/>
            <person name="Wasser S.P."/>
            <person name="Rambold G."/>
            <person name="Grigoriev I.V."/>
            <person name="Nevo E."/>
        </authorList>
    </citation>
    <scope>NUCLEOTIDE SEQUENCE [LARGE SCALE GENOMIC DNA]</scope>
    <source>
        <strain evidence="16">CBS 135680</strain>
    </source>
</reference>
<dbReference type="STRING" id="1388766.A0A017SLA4"/>
<feature type="compositionally biased region" description="Low complexity" evidence="14">
    <location>
        <begin position="521"/>
        <end position="537"/>
    </location>
</feature>
<evidence type="ECO:0000256" key="10">
    <source>
        <dbReference type="ARBA" id="ARBA00024479"/>
    </source>
</evidence>
<protein>
    <recommendedName>
        <fullName evidence="4">Autophagy-related protein 2</fullName>
    </recommendedName>
</protein>
<feature type="compositionally biased region" description="Basic and acidic residues" evidence="14">
    <location>
        <begin position="365"/>
        <end position="377"/>
    </location>
</feature>
<evidence type="ECO:0000256" key="14">
    <source>
        <dbReference type="SAM" id="MobiDB-lite"/>
    </source>
</evidence>
<evidence type="ECO:0000313" key="16">
    <source>
        <dbReference type="Proteomes" id="UP000019804"/>
    </source>
</evidence>
<comment type="subcellular location">
    <subcellularLocation>
        <location evidence="1">Endoplasmic reticulum membrane</location>
        <topology evidence="1">Peripheral membrane protein</topology>
    </subcellularLocation>
    <subcellularLocation>
        <location evidence="2">Preautophagosomal structure membrane</location>
        <topology evidence="2">Peripheral membrane protein</topology>
    </subcellularLocation>
</comment>
<feature type="region of interest" description="Disordered" evidence="14">
    <location>
        <begin position="953"/>
        <end position="986"/>
    </location>
</feature>
<gene>
    <name evidence="15" type="ORF">EURHEDRAFT_474169</name>
</gene>
<feature type="compositionally biased region" description="Basic and acidic residues" evidence="14">
    <location>
        <begin position="587"/>
        <end position="598"/>
    </location>
</feature>
<proteinExistence type="inferred from homology"/>
<keyword evidence="7" id="KW-0072">Autophagy</keyword>
<dbReference type="HOGENOM" id="CLU_000626_1_0_1"/>
<evidence type="ECO:0000256" key="7">
    <source>
        <dbReference type="ARBA" id="ARBA00023006"/>
    </source>
</evidence>
<feature type="compositionally biased region" description="Basic and acidic residues" evidence="14">
    <location>
        <begin position="505"/>
        <end position="517"/>
    </location>
</feature>
<feature type="region of interest" description="Disordered" evidence="14">
    <location>
        <begin position="103"/>
        <end position="128"/>
    </location>
</feature>
<feature type="region of interest" description="Disordered" evidence="14">
    <location>
        <begin position="146"/>
        <end position="176"/>
    </location>
</feature>
<dbReference type="Proteomes" id="UP000019804">
    <property type="component" value="Unassembled WGS sequence"/>
</dbReference>
<dbReference type="GO" id="GO:0006869">
    <property type="term" value="P:lipid transport"/>
    <property type="evidence" value="ECO:0007669"/>
    <property type="project" value="UniProtKB-KW"/>
</dbReference>
<dbReference type="InterPro" id="IPR026849">
    <property type="entry name" value="ATG2"/>
</dbReference>
<evidence type="ECO:0000256" key="13">
    <source>
        <dbReference type="ARBA" id="ARBA00025269"/>
    </source>
</evidence>
<dbReference type="GO" id="GO:0061709">
    <property type="term" value="P:reticulophagy"/>
    <property type="evidence" value="ECO:0007669"/>
    <property type="project" value="TreeGrafter"/>
</dbReference>
<evidence type="ECO:0000313" key="15">
    <source>
        <dbReference type="EMBL" id="EYE97050.1"/>
    </source>
</evidence>
<keyword evidence="6" id="KW-0256">Endoplasmic reticulum</keyword>
<evidence type="ECO:0000256" key="9">
    <source>
        <dbReference type="ARBA" id="ARBA00023136"/>
    </source>
</evidence>
<evidence type="ECO:0000256" key="5">
    <source>
        <dbReference type="ARBA" id="ARBA00022448"/>
    </source>
</evidence>
<sequence>MASFLPSFFQKRLLRYALSRLELVDTEALDLDSLGIRWGQRSTVELRDIGLRLEKLASFLHLPPSSELLNARVRFLKITVPADIYSSGIVCEASGIEIHLKISSEEAEPSDHDRNPSTTAQDAIDDQILPTPTDLAQSFLEAEPKEEKDELQAAISSRSQVLQQRSSTSLSDDEEELGLGNESLSLPSFVAGFLKGIADRLQVRVNDIAIRVDMELKQDGTAKRQPEDEPDLVTAMLSVREVKVDGVSTTSSEDASHTRTEGKRLVSVSDINMTLVSDPVVFSNYSRFAAPPSPDDLTQSKSSQFPSRAPSPSLSESSGNSNLAMTRPTIFGIPNGPQEEEPEQPGTPRPTAPQMEASAYTFDGRFSDADSEGDTRSDGYLQDSQNLADDGILDNPDYLDSVIDTQYDDDDIESASRPWPRGGQRLTGNETTSRPPSPQLHFSESMLRESDIGETGISAGMSASHERTPSVHSSVHGSQAGLRITESAVHRTGFSELPRLLDSSLAERHAEEQERPPSHTSSPPSEAGSAHSHSGSSNGDLSESKFFSHEEAQSMYMSAISQGSGSRSFIPAMPGAWDSESTVLRSSPDHETASHETQEESMSTPKLSGQPGPFAHAQEQGTEDNSEAQSETTEKELSQSTPELNKVTGVAKRFLSVDKVLIWIPPVEQNNDSEGAPAESRRAPHEDLEESTADLRESKIEDDILTSRVYDSTRLRPGTLHHSRELRADLHDEHKTIAVEVFSVDLQFDIATGWLLTKIGQRIAQAFDNSEEQPQPRPSKKGRQPEKSQAQGKQAISISLNKLSIKFVEHLHGHAYPADGTGLHSSQSFSSSIEDTVLQASASGLKARFATEKETTSLHLDISKFTLGFASDNLILFDESLKMRESTRDIMAPRHGDISLFLSKSPDSGRVNLTTLPLLVNFNVQRLEEVFGFLGGLSTILELGSSISSVSTVKGAKQETPPPKRPRGVHFETAPPPASVEPDDSTPWKVNARVGGVMLDIVGETHCLKLRSTALKMVSRSEGIGVQVDKTKVSGPFLVGGFQDAPAKVSLTNIRVEYLFTPKEVDLDRLLALITPSKDKYDEDDDIMLDTLFRQRRQGSVLRVTVAGMKTIISRINDLEPISQLGNELCRFSSMAKYLPEDDRPGLLILALIKEAESQVHIGGQVGDISAHLRNAEAAYISIPSLIAAQVGTMAVVRNGEEELLGEALILSREKSKDHTPLPVLMARFIADEMEPAVKIKLHNLRVEYTIPSVMAFLGFSEDMTRGDVASNMANSLANIAEVYESRHMSEKSPVKPNSPKGSAKPTRLALDLRDCVIGLNPRNTPARGLVVLTNAKFAGTIHDLESSEATLDLRKASIMVIDDVQNIGYTDNVSRARSTVPQSSQVQSLIDLGYVPVSSISSATATVKLLASGDGTKSIDVELRDDLLILETCADSTQTLISIANGLQPPIPQTEAVKYRTEVMPIQDMLASFSGDAFEADPVTVRPEGVHDPVPIGEDDGREKIEDELEYVSDFYPAKPGSDTDEFAGMTGSPTGASDPEDLLDSFHSQYEVSSSFSELDFQSDHFAKQSAVGGTAHRWDSTQNTYGLSNDSKLQRSPLRVRVRDAHVIWNLFDGYDWQRTRDTISKAVKDVEKKASERRSRTGGSRASPGLEEEEESVIGDCLFNSIYIGIPANKDPRDIRGDINRNIDDLVSETGSYATTTTVTGATARQSQSPSIRGKKLRLSRSKYHKMTFELKGICADLVVFPPDSEETQSSLDVRVNDLTIFDHVPTSTWKKFATYMHEAGEKESGTSMIHLEILTVKPVPELAASEIVLKATILPVRLHVDQDALDFLCRFFEFRDESAASTPPVPGEVPFLQRAEVNSVPVKLDFKPKRVDYAGLRSGRTTEFMNFFVLDGADMILRHVIIYGISGFDKLGQTLNDIWMPDVKSNQLPGVLAGLAPIRSLVNVGGGVKDLVVVPMREYQKDGRIVRSIQRGAISFAKTTSNELVKLGAKLAIGTQTVLQGAEDLFSAQNAAAQQSIPSTTAGVTNEDLLDEEEAKKISLYADQPVGVVQGLRGAFTGLERDLLLARDAIVAVPGEVVDSGSAKAAARAVWKRAPTVVLRPAIGVSKAVGQTLLGAGNTLDPANRRRMEDKYKRH</sequence>
<feature type="compositionally biased region" description="Basic and acidic residues" evidence="14">
    <location>
        <begin position="542"/>
        <end position="552"/>
    </location>
</feature>
<feature type="region of interest" description="Disordered" evidence="14">
    <location>
        <begin position="768"/>
        <end position="793"/>
    </location>
</feature>
<accession>A0A017SLA4</accession>
<dbReference type="EMBL" id="KK088416">
    <property type="protein sequence ID" value="EYE97050.1"/>
    <property type="molecule type" value="Genomic_DNA"/>
</dbReference>
<dbReference type="Pfam" id="PF13329">
    <property type="entry name" value="ATG2_CAD"/>
    <property type="match status" value="1"/>
</dbReference>
<dbReference type="GO" id="GO:0043495">
    <property type="term" value="F:protein-membrane adaptor activity"/>
    <property type="evidence" value="ECO:0007669"/>
    <property type="project" value="TreeGrafter"/>
</dbReference>
<comment type="function">
    <text evidence="13">Lipid transfer protein required for autophagosome completion and peroxisome degradation. Tethers the edge of the isolation membrane (IM) to the endoplasmic reticulum (ER) and mediates direct lipid transfer from ER to IM for IM expansion. ATG2 binds to the ER exit site (ERES), which is the membrane source for autophagosome formation, using basic residues in its N-terminal region (NR) and to the expanding edge of the IM through its C-terminal region. The latter binding is assisted by an ATG18-PtdIns3P interaction. ATG2 then extracts phospholipids from the membrane source using its NR and transfers them to ATG9 to the IM through its predicted beta-sheet-rich structure for membrane expansion.</text>
</comment>